<organism evidence="1">
    <name type="scientific">Mus musculus</name>
    <name type="common">Mouse</name>
    <dbReference type="NCBI Taxonomy" id="10090"/>
    <lineage>
        <taxon>Eukaryota</taxon>
        <taxon>Metazoa</taxon>
        <taxon>Chordata</taxon>
        <taxon>Craniata</taxon>
        <taxon>Vertebrata</taxon>
        <taxon>Euteleostomi</taxon>
        <taxon>Mammalia</taxon>
        <taxon>Eutheria</taxon>
        <taxon>Euarchontoglires</taxon>
        <taxon>Glires</taxon>
        <taxon>Rodentia</taxon>
        <taxon>Myomorpha</taxon>
        <taxon>Muroidea</taxon>
        <taxon>Muridae</taxon>
        <taxon>Murinae</taxon>
        <taxon>Mus</taxon>
        <taxon>Mus</taxon>
    </lineage>
</organism>
<feature type="non-terminal residue" evidence="1">
    <location>
        <position position="34"/>
    </location>
</feature>
<dbReference type="AlphaFoldDB" id="Q7TSW2"/>
<proteinExistence type="predicted"/>
<name>Q7TSW2_MOUSE</name>
<protein>
    <submittedName>
        <fullName evidence="1">Fibrinogen/angiopoietin-related protein</fullName>
    </submittedName>
</protein>
<accession>Q7TSW2</accession>
<evidence type="ECO:0000313" key="1">
    <source>
        <dbReference type="EMBL" id="CAD91186.2"/>
    </source>
</evidence>
<gene>
    <name evidence="1" type="primary">Angptl4</name>
</gene>
<dbReference type="EMBL" id="AJ560663">
    <property type="protein sequence ID" value="CAD91186.2"/>
    <property type="molecule type" value="Genomic_DNA"/>
</dbReference>
<reference evidence="1" key="1">
    <citation type="submission" date="2003-05" db="EMBL/GenBank/DDBJ databases">
        <title>Fifteen gene-associated SNPs within the MHC region on mouse chromosome 17.</title>
        <authorList>
            <person name="Kierstein S."/>
            <person name="Lundstroem C."/>
            <person name="Iraqi F."/>
            <person name="Gibson J."/>
        </authorList>
    </citation>
    <scope>NUCLEOTIDE SEQUENCE</scope>
    <source>
        <strain evidence="1">A/J</strain>
    </source>
</reference>
<sequence>MSCGLQIFFCTRASLSLSRLPQNSSCWVLNSCVP</sequence>